<keyword evidence="1" id="KW-0812">Transmembrane</keyword>
<reference evidence="3" key="1">
    <citation type="submission" date="2015-02" db="EMBL/GenBank/DDBJ databases">
        <authorList>
            <person name="Chooi Y.-H."/>
        </authorList>
    </citation>
    <scope>NUCLEOTIDE SEQUENCE [LARGE SCALE GENOMIC DNA]</scope>
    <source>
        <strain evidence="3">strain Y</strain>
    </source>
</reference>
<keyword evidence="1" id="KW-1133">Transmembrane helix</keyword>
<keyword evidence="3" id="KW-1185">Reference proteome</keyword>
<evidence type="ECO:0000313" key="3">
    <source>
        <dbReference type="Proteomes" id="UP000033187"/>
    </source>
</evidence>
<gene>
    <name evidence="2" type="ORF">YBN1229_v1_3931</name>
</gene>
<feature type="transmembrane region" description="Helical" evidence="1">
    <location>
        <begin position="44"/>
        <end position="64"/>
    </location>
</feature>
<dbReference type="EMBL" id="LN829119">
    <property type="protein sequence ID" value="CPR22498.1"/>
    <property type="molecule type" value="Genomic_DNA"/>
</dbReference>
<evidence type="ECO:0000256" key="1">
    <source>
        <dbReference type="SAM" id="Phobius"/>
    </source>
</evidence>
<keyword evidence="1" id="KW-0472">Membrane</keyword>
<dbReference type="RefSeq" id="WP_046479526.1">
    <property type="nucleotide sequence ID" value="NZ_LN829118.1"/>
</dbReference>
<name>A0A0D6JKK8_9HYPH</name>
<proteinExistence type="predicted"/>
<sequence>MVGLGWFLFALGWLAIVSVLALIFVAVLNAYGYLLKDHWIQIKITPMIGILIFGALLVLIGSILSRNPS</sequence>
<organism evidence="2 3">
    <name type="scientific">Candidatus Filomicrobium marinum</name>
    <dbReference type="NCBI Taxonomy" id="1608628"/>
    <lineage>
        <taxon>Bacteria</taxon>
        <taxon>Pseudomonadati</taxon>
        <taxon>Pseudomonadota</taxon>
        <taxon>Alphaproteobacteria</taxon>
        <taxon>Hyphomicrobiales</taxon>
        <taxon>Hyphomicrobiaceae</taxon>
        <taxon>Filomicrobium</taxon>
    </lineage>
</organism>
<dbReference type="KEGG" id="fil:BN1229_v1_3944"/>
<protein>
    <submittedName>
        <fullName evidence="2">Uncharacterized protein</fullName>
    </submittedName>
</protein>
<dbReference type="KEGG" id="fiy:BN1229_v1_3931"/>
<evidence type="ECO:0000313" key="2">
    <source>
        <dbReference type="EMBL" id="CPR22498.1"/>
    </source>
</evidence>
<dbReference type="Proteomes" id="UP000033187">
    <property type="component" value="Chromosome 1"/>
</dbReference>
<feature type="transmembrane region" description="Helical" evidence="1">
    <location>
        <begin position="6"/>
        <end position="32"/>
    </location>
</feature>
<accession>A0A0D6JKK8</accession>
<dbReference type="AlphaFoldDB" id="A0A0D6JKK8"/>